<gene>
    <name evidence="2" type="ORF">D6C90_10299</name>
    <name evidence="1" type="ORF">D6D12_10691</name>
</gene>
<dbReference type="Proteomes" id="UP000310374">
    <property type="component" value="Unassembled WGS sequence"/>
</dbReference>
<evidence type="ECO:0000313" key="1">
    <source>
        <dbReference type="EMBL" id="THX19490.1"/>
    </source>
</evidence>
<proteinExistence type="predicted"/>
<organism evidence="2 3">
    <name type="scientific">Aureobasidium pullulans</name>
    <name type="common">Black yeast</name>
    <name type="synonym">Pullularia pullulans</name>
    <dbReference type="NCBI Taxonomy" id="5580"/>
    <lineage>
        <taxon>Eukaryota</taxon>
        <taxon>Fungi</taxon>
        <taxon>Dikarya</taxon>
        <taxon>Ascomycota</taxon>
        <taxon>Pezizomycotina</taxon>
        <taxon>Dothideomycetes</taxon>
        <taxon>Dothideomycetidae</taxon>
        <taxon>Dothideales</taxon>
        <taxon>Saccotheciaceae</taxon>
        <taxon>Aureobasidium</taxon>
    </lineage>
</organism>
<dbReference type="AlphaFoldDB" id="A0A4S9SNZ2"/>
<dbReference type="Proteomes" id="UP000310121">
    <property type="component" value="Unassembled WGS sequence"/>
</dbReference>
<sequence>MRWYNTMTGLTGKPGSVGLGLWTMASTSPTRGSSMMLGPGILSDTVILTNFNGDAPYLYHPRSGICATLQPGLSSTGDMQMLGNARALWLQRRASGEPGLAINTSPVKWSMCHGCRDRGALWPSGFYLAINNNGYFVSLKAGDGGCFYLQ</sequence>
<dbReference type="EMBL" id="QZAT01000344">
    <property type="protein sequence ID" value="THX19490.1"/>
    <property type="molecule type" value="Genomic_DNA"/>
</dbReference>
<reference evidence="3 4" key="1">
    <citation type="submission" date="2018-10" db="EMBL/GenBank/DDBJ databases">
        <title>Fifty Aureobasidium pullulans genomes reveal a recombining polyextremotolerant generalist.</title>
        <authorList>
            <person name="Gostincar C."/>
            <person name="Turk M."/>
            <person name="Zajc J."/>
            <person name="Gunde-Cimerman N."/>
        </authorList>
    </citation>
    <scope>NUCLEOTIDE SEQUENCE [LARGE SCALE GENOMIC DNA]</scope>
    <source>
        <strain evidence="1 4">EXF-10081</strain>
        <strain evidence="2 3">EXF-3844</strain>
    </source>
</reference>
<name>A0A4S9SNZ2_AURPU</name>
<accession>A0A4S9SNZ2</accession>
<comment type="caution">
    <text evidence="2">The sequence shown here is derived from an EMBL/GenBank/DDBJ whole genome shotgun (WGS) entry which is preliminary data.</text>
</comment>
<protein>
    <submittedName>
        <fullName evidence="2">Uncharacterized protein</fullName>
    </submittedName>
</protein>
<evidence type="ECO:0000313" key="2">
    <source>
        <dbReference type="EMBL" id="THZ13394.1"/>
    </source>
</evidence>
<evidence type="ECO:0000313" key="4">
    <source>
        <dbReference type="Proteomes" id="UP000310374"/>
    </source>
</evidence>
<dbReference type="EMBL" id="QZBN01002086">
    <property type="protein sequence ID" value="THZ13394.1"/>
    <property type="molecule type" value="Genomic_DNA"/>
</dbReference>
<evidence type="ECO:0000313" key="3">
    <source>
        <dbReference type="Proteomes" id="UP000310121"/>
    </source>
</evidence>